<proteinExistence type="predicted"/>
<keyword evidence="1" id="KW-1133">Transmembrane helix</keyword>
<organism evidence="2 3">
    <name type="scientific">Immersiella caudata</name>
    <dbReference type="NCBI Taxonomy" id="314043"/>
    <lineage>
        <taxon>Eukaryota</taxon>
        <taxon>Fungi</taxon>
        <taxon>Dikarya</taxon>
        <taxon>Ascomycota</taxon>
        <taxon>Pezizomycotina</taxon>
        <taxon>Sordariomycetes</taxon>
        <taxon>Sordariomycetidae</taxon>
        <taxon>Sordariales</taxon>
        <taxon>Lasiosphaeriaceae</taxon>
        <taxon>Immersiella</taxon>
    </lineage>
</organism>
<dbReference type="AlphaFoldDB" id="A0AA40BUW9"/>
<evidence type="ECO:0000313" key="3">
    <source>
        <dbReference type="Proteomes" id="UP001175000"/>
    </source>
</evidence>
<dbReference type="EMBL" id="JAULSU010000006">
    <property type="protein sequence ID" value="KAK0614539.1"/>
    <property type="molecule type" value="Genomic_DNA"/>
</dbReference>
<gene>
    <name evidence="2" type="ORF">B0T14DRAFT_528659</name>
</gene>
<protein>
    <submittedName>
        <fullName evidence="2">Uncharacterized protein</fullName>
    </submittedName>
</protein>
<evidence type="ECO:0000313" key="2">
    <source>
        <dbReference type="EMBL" id="KAK0614539.1"/>
    </source>
</evidence>
<sequence>MAPLVTLLNFAIVGTAGYSLYHSLQSIPTLRQYEDEAKKAAKKPADTKNTVGAGIAMTLISLFAALHRLLFPPPHGVYGILWLAALCLGEFATSSYLRSFWGDEEKVPLMEKHNESISHNMEVMRICDDLALLWGIAAALAYFGY</sequence>
<reference evidence="2" key="1">
    <citation type="submission" date="2023-06" db="EMBL/GenBank/DDBJ databases">
        <title>Genome-scale phylogeny and comparative genomics of the fungal order Sordariales.</title>
        <authorList>
            <consortium name="Lawrence Berkeley National Laboratory"/>
            <person name="Hensen N."/>
            <person name="Bonometti L."/>
            <person name="Westerberg I."/>
            <person name="Brannstrom I.O."/>
            <person name="Guillou S."/>
            <person name="Cros-Aarteil S."/>
            <person name="Calhoun S."/>
            <person name="Haridas S."/>
            <person name="Kuo A."/>
            <person name="Mondo S."/>
            <person name="Pangilinan J."/>
            <person name="Riley R."/>
            <person name="Labutti K."/>
            <person name="Andreopoulos B."/>
            <person name="Lipzen A."/>
            <person name="Chen C."/>
            <person name="Yanf M."/>
            <person name="Daum C."/>
            <person name="Ng V."/>
            <person name="Clum A."/>
            <person name="Steindorff A."/>
            <person name="Ohm R."/>
            <person name="Martin F."/>
            <person name="Silar P."/>
            <person name="Natvig D."/>
            <person name="Lalanne C."/>
            <person name="Gautier V."/>
            <person name="Ament-Velasquez S.L."/>
            <person name="Kruys A."/>
            <person name="Hutchinson M.I."/>
            <person name="Powell A.J."/>
            <person name="Barry K."/>
            <person name="Miller A.N."/>
            <person name="Grigoriev I.V."/>
            <person name="Debuchy R."/>
            <person name="Gladieux P."/>
            <person name="Thoren M.H."/>
            <person name="Johannesson H."/>
        </authorList>
    </citation>
    <scope>NUCLEOTIDE SEQUENCE</scope>
    <source>
        <strain evidence="2">CBS 606.72</strain>
    </source>
</reference>
<keyword evidence="3" id="KW-1185">Reference proteome</keyword>
<comment type="caution">
    <text evidence="2">The sequence shown here is derived from an EMBL/GenBank/DDBJ whole genome shotgun (WGS) entry which is preliminary data.</text>
</comment>
<feature type="transmembrane region" description="Helical" evidence="1">
    <location>
        <begin position="51"/>
        <end position="71"/>
    </location>
</feature>
<accession>A0AA40BUW9</accession>
<name>A0AA40BUW9_9PEZI</name>
<evidence type="ECO:0000256" key="1">
    <source>
        <dbReference type="SAM" id="Phobius"/>
    </source>
</evidence>
<dbReference type="Proteomes" id="UP001175000">
    <property type="component" value="Unassembled WGS sequence"/>
</dbReference>
<feature type="transmembrane region" description="Helical" evidence="1">
    <location>
        <begin position="77"/>
        <end position="97"/>
    </location>
</feature>
<keyword evidence="1" id="KW-0472">Membrane</keyword>
<keyword evidence="1" id="KW-0812">Transmembrane</keyword>
<feature type="transmembrane region" description="Helical" evidence="1">
    <location>
        <begin position="6"/>
        <end position="24"/>
    </location>
</feature>